<evidence type="ECO:0000256" key="2">
    <source>
        <dbReference type="ARBA" id="ARBA00010817"/>
    </source>
</evidence>
<dbReference type="InterPro" id="IPR003265">
    <property type="entry name" value="HhH-GPD_domain"/>
</dbReference>
<organism evidence="7 8">
    <name type="scientific">Nitrosospira briensis</name>
    <dbReference type="NCBI Taxonomy" id="35799"/>
    <lineage>
        <taxon>Bacteria</taxon>
        <taxon>Pseudomonadati</taxon>
        <taxon>Pseudomonadota</taxon>
        <taxon>Betaproteobacteria</taxon>
        <taxon>Nitrosomonadales</taxon>
        <taxon>Nitrosomonadaceae</taxon>
        <taxon>Nitrosospira</taxon>
    </lineage>
</organism>
<keyword evidence="5" id="KW-0234">DNA repair</keyword>
<accession>A0A1I4Y0N5</accession>
<dbReference type="Pfam" id="PF00730">
    <property type="entry name" value="HhH-GPD"/>
    <property type="match status" value="1"/>
</dbReference>
<dbReference type="FunFam" id="1.10.340.30:FF:000004">
    <property type="entry name" value="DNA-3-methyladenine glycosylase II"/>
    <property type="match status" value="1"/>
</dbReference>
<comment type="similarity">
    <text evidence="2">Belongs to the alkylbase DNA glycosidase AlkA family.</text>
</comment>
<dbReference type="AlphaFoldDB" id="A0A1I4Y0N5"/>
<dbReference type="GO" id="GO:0008725">
    <property type="term" value="F:DNA-3-methyladenine glycosylase activity"/>
    <property type="evidence" value="ECO:0007669"/>
    <property type="project" value="TreeGrafter"/>
</dbReference>
<feature type="domain" description="HhH-GPD" evidence="6">
    <location>
        <begin position="58"/>
        <end position="214"/>
    </location>
</feature>
<evidence type="ECO:0000259" key="6">
    <source>
        <dbReference type="SMART" id="SM00478"/>
    </source>
</evidence>
<dbReference type="GO" id="GO:0043916">
    <property type="term" value="F:DNA-7-methylguanine glycosylase activity"/>
    <property type="evidence" value="ECO:0007669"/>
    <property type="project" value="TreeGrafter"/>
</dbReference>
<dbReference type="PROSITE" id="PS00516">
    <property type="entry name" value="ALKYLBASE_DNA_GLYCOS"/>
    <property type="match status" value="1"/>
</dbReference>
<dbReference type="Gene3D" id="1.10.340.30">
    <property type="entry name" value="Hypothetical protein, domain 2"/>
    <property type="match status" value="1"/>
</dbReference>
<dbReference type="PANTHER" id="PTHR43003">
    <property type="entry name" value="DNA-3-METHYLADENINE GLYCOSYLASE"/>
    <property type="match status" value="1"/>
</dbReference>
<dbReference type="SMART" id="SM00478">
    <property type="entry name" value="ENDO3c"/>
    <property type="match status" value="1"/>
</dbReference>
<dbReference type="Gene3D" id="1.10.1670.40">
    <property type="match status" value="1"/>
</dbReference>
<dbReference type="Proteomes" id="UP000183107">
    <property type="component" value="Unassembled WGS sequence"/>
</dbReference>
<dbReference type="EC" id="3.2.2.21" evidence="3"/>
<comment type="catalytic activity">
    <reaction evidence="1">
        <text>Hydrolysis of alkylated DNA, releasing 3-methyladenine, 3-methylguanine, 7-methylguanine and 7-methyladenine.</text>
        <dbReference type="EC" id="3.2.2.21"/>
    </reaction>
</comment>
<dbReference type="EMBL" id="FOVJ01000001">
    <property type="protein sequence ID" value="SFN31576.1"/>
    <property type="molecule type" value="Genomic_DNA"/>
</dbReference>
<dbReference type="GO" id="GO:0032131">
    <property type="term" value="F:alkylated DNA binding"/>
    <property type="evidence" value="ECO:0007669"/>
    <property type="project" value="TreeGrafter"/>
</dbReference>
<evidence type="ECO:0000313" key="8">
    <source>
        <dbReference type="Proteomes" id="UP000183107"/>
    </source>
</evidence>
<reference evidence="8" key="1">
    <citation type="submission" date="2016-10" db="EMBL/GenBank/DDBJ databases">
        <authorList>
            <person name="Varghese N."/>
        </authorList>
    </citation>
    <scope>NUCLEOTIDE SEQUENCE [LARGE SCALE GENOMIC DNA]</scope>
    <source>
        <strain evidence="8">Nsp8</strain>
    </source>
</reference>
<dbReference type="CDD" id="cd00056">
    <property type="entry name" value="ENDO3c"/>
    <property type="match status" value="1"/>
</dbReference>
<name>A0A1I4Y0N5_9PROT</name>
<evidence type="ECO:0000256" key="1">
    <source>
        <dbReference type="ARBA" id="ARBA00000086"/>
    </source>
</evidence>
<keyword evidence="4" id="KW-0227">DNA damage</keyword>
<evidence type="ECO:0000313" key="7">
    <source>
        <dbReference type="EMBL" id="SFN31576.1"/>
    </source>
</evidence>
<dbReference type="RefSeq" id="WP_083396583.1">
    <property type="nucleotide sequence ID" value="NZ_FOVJ01000001.1"/>
</dbReference>
<dbReference type="SUPFAM" id="SSF48150">
    <property type="entry name" value="DNA-glycosylase"/>
    <property type="match status" value="1"/>
</dbReference>
<evidence type="ECO:0000256" key="4">
    <source>
        <dbReference type="ARBA" id="ARBA00022763"/>
    </source>
</evidence>
<gene>
    <name evidence="7" type="ORF">SAMN05216386_0435</name>
</gene>
<sequence length="225" mass="25265">MTDTAITYMDQTDTYKHAIDHLTSIDEDWARLVAIVGPCTHRPAPEREPYEALIRAVAYQQLHARAADAIVARFLNMYPGNVFPRPAQILATQSDGFRACGFSARKISTIRHIAEGALSGVVPSRHIAEQMPDDELIARLVELPGIGRWTVEMLLIYTLMRTDVMPADDFGIRAGYRFIKSLDSIPDSREMQKAGLPCSPYRTIASWYLWRVPSLPGYVKKTRGS</sequence>
<dbReference type="PANTHER" id="PTHR43003:SF5">
    <property type="entry name" value="DNA-3-METHYLADENINE GLYCOSYLASE"/>
    <property type="match status" value="1"/>
</dbReference>
<protein>
    <recommendedName>
        <fullName evidence="3">DNA-3-methyladenine glycosylase II</fullName>
        <ecNumber evidence="3">3.2.2.21</ecNumber>
    </recommendedName>
</protein>
<dbReference type="GO" id="GO:0006307">
    <property type="term" value="P:DNA alkylation repair"/>
    <property type="evidence" value="ECO:0007669"/>
    <property type="project" value="TreeGrafter"/>
</dbReference>
<keyword evidence="8" id="KW-1185">Reference proteome</keyword>
<dbReference type="GO" id="GO:0006285">
    <property type="term" value="P:base-excision repair, AP site formation"/>
    <property type="evidence" value="ECO:0007669"/>
    <property type="project" value="TreeGrafter"/>
</dbReference>
<evidence type="ECO:0000256" key="5">
    <source>
        <dbReference type="ARBA" id="ARBA00023204"/>
    </source>
</evidence>
<evidence type="ECO:0000256" key="3">
    <source>
        <dbReference type="ARBA" id="ARBA00012000"/>
    </source>
</evidence>
<dbReference type="InterPro" id="IPR000035">
    <property type="entry name" value="Alkylbase_DNA_glycsylse_CS"/>
</dbReference>
<dbReference type="InterPro" id="IPR051912">
    <property type="entry name" value="Alkylbase_DNA_Glycosylase/TA"/>
</dbReference>
<dbReference type="GO" id="GO:0032993">
    <property type="term" value="C:protein-DNA complex"/>
    <property type="evidence" value="ECO:0007669"/>
    <property type="project" value="TreeGrafter"/>
</dbReference>
<proteinExistence type="inferred from homology"/>
<dbReference type="InterPro" id="IPR011257">
    <property type="entry name" value="DNA_glycosylase"/>
</dbReference>